<gene>
    <name evidence="5" type="ORF">E2488_07960</name>
</gene>
<dbReference type="GO" id="GO:0004252">
    <property type="term" value="F:serine-type endopeptidase activity"/>
    <property type="evidence" value="ECO:0007669"/>
    <property type="project" value="InterPro"/>
</dbReference>
<keyword evidence="6" id="KW-1185">Reference proteome</keyword>
<organism evidence="5 6">
    <name type="scientific">Gramella jeungdoensis</name>
    <dbReference type="NCBI Taxonomy" id="708091"/>
    <lineage>
        <taxon>Bacteria</taxon>
        <taxon>Pseudomonadati</taxon>
        <taxon>Bacteroidota</taxon>
        <taxon>Flavobacteriia</taxon>
        <taxon>Flavobacteriales</taxon>
        <taxon>Flavobacteriaceae</taxon>
        <taxon>Christiangramia</taxon>
    </lineage>
</organism>
<dbReference type="PRINTS" id="PR00834">
    <property type="entry name" value="PROTEASES2C"/>
</dbReference>
<dbReference type="Proteomes" id="UP000298517">
    <property type="component" value="Unassembled WGS sequence"/>
</dbReference>
<reference evidence="5 6" key="1">
    <citation type="journal article" date="2011" name="J. Microbiol.">
        <title>Gramella jeungdoensis sp. nov., isolated from a solar saltern in Korea.</title>
        <authorList>
            <person name="Joung Y."/>
            <person name="Kim H."/>
            <person name="Jang T."/>
            <person name="Ahn T.S."/>
            <person name="Joh K."/>
        </authorList>
    </citation>
    <scope>NUCLEOTIDE SEQUENCE [LARGE SCALE GENOMIC DNA]</scope>
    <source>
        <strain evidence="5 6">KCTC 23123</strain>
    </source>
</reference>
<dbReference type="InterPro" id="IPR036034">
    <property type="entry name" value="PDZ_sf"/>
</dbReference>
<dbReference type="SMART" id="SM00228">
    <property type="entry name" value="PDZ"/>
    <property type="match status" value="1"/>
</dbReference>
<dbReference type="SUPFAM" id="SSF50494">
    <property type="entry name" value="Trypsin-like serine proteases"/>
    <property type="match status" value="1"/>
</dbReference>
<evidence type="ECO:0000256" key="2">
    <source>
        <dbReference type="ARBA" id="ARBA00022670"/>
    </source>
</evidence>
<dbReference type="Gene3D" id="2.30.42.10">
    <property type="match status" value="2"/>
</dbReference>
<dbReference type="RefSeq" id="WP_134247807.1">
    <property type="nucleotide sequence ID" value="NZ_SNQI01000002.1"/>
</dbReference>
<dbReference type="OrthoDB" id="9758917at2"/>
<dbReference type="Pfam" id="PF13180">
    <property type="entry name" value="PDZ_2"/>
    <property type="match status" value="1"/>
</dbReference>
<keyword evidence="2" id="KW-0645">Protease</keyword>
<dbReference type="EMBL" id="SNQI01000002">
    <property type="protein sequence ID" value="TEW75437.1"/>
    <property type="molecule type" value="Genomic_DNA"/>
</dbReference>
<dbReference type="SUPFAM" id="SSF50156">
    <property type="entry name" value="PDZ domain-like"/>
    <property type="match status" value="2"/>
</dbReference>
<dbReference type="AlphaFoldDB" id="A0A4Y8AUD6"/>
<comment type="caution">
    <text evidence="5">The sequence shown here is derived from an EMBL/GenBank/DDBJ whole genome shotgun (WGS) entry which is preliminary data.</text>
</comment>
<dbReference type="PANTHER" id="PTHR22939">
    <property type="entry name" value="SERINE PROTEASE FAMILY S1C HTRA-RELATED"/>
    <property type="match status" value="1"/>
</dbReference>
<evidence type="ECO:0000259" key="4">
    <source>
        <dbReference type="SMART" id="SM00228"/>
    </source>
</evidence>
<evidence type="ECO:0000313" key="5">
    <source>
        <dbReference type="EMBL" id="TEW75437.1"/>
    </source>
</evidence>
<keyword evidence="3" id="KW-0378">Hydrolase</keyword>
<dbReference type="Pfam" id="PF13365">
    <property type="entry name" value="Trypsin_2"/>
    <property type="match status" value="1"/>
</dbReference>
<dbReference type="InterPro" id="IPR001940">
    <property type="entry name" value="Peptidase_S1C"/>
</dbReference>
<dbReference type="Gene3D" id="2.40.10.120">
    <property type="match status" value="1"/>
</dbReference>
<dbReference type="PANTHER" id="PTHR22939:SF129">
    <property type="entry name" value="SERINE PROTEASE HTRA2, MITOCHONDRIAL"/>
    <property type="match status" value="1"/>
</dbReference>
<comment type="similarity">
    <text evidence="1">Belongs to the peptidase S1C family.</text>
</comment>
<sequence>MKKIISIVLFSALGGALTLGAYKLFLEKPQIVIEKTVDESPVTVATNYTNVLGNSIENTDFTVAAEKTLNAVVHVKNTSYKTVRDPFAEFFYGQGSSTKQYSQVGTGSGVVFSSDGYIITNNHVVKGATDIEVTLNNKKVYKAALVGTDATNDIALLKIDENELPYITFANSDAVKVGEWVLAVGNPYNLTSTVTAGIISAKGRDLHGNGPVTDSFIQTDAAVNPGNSGGALVNTRGELIGINTAISSRTGSFIGYSFAVPSNIAKKVIEDLMEFGNVQKAILGVHGGELNGKVAENLDLDISEGFYISSVVENSGAAKSGLQKDDIIVNLDGVRITSYADLTGFLNTKRPNDVVNVTYVRNGEEFKTSVVLSKNEISEVSSLGLELKNLDVKELKKLNINNGVKVTNITNKELLYYGVKTGYIITAINGEKMYSVDTVNSIISAKTKGEVLRIEMLNLEGETERYIFK</sequence>
<evidence type="ECO:0000313" key="6">
    <source>
        <dbReference type="Proteomes" id="UP000298517"/>
    </source>
</evidence>
<dbReference type="InterPro" id="IPR009003">
    <property type="entry name" value="Peptidase_S1_PA"/>
</dbReference>
<dbReference type="GO" id="GO:0006508">
    <property type="term" value="P:proteolysis"/>
    <property type="evidence" value="ECO:0007669"/>
    <property type="project" value="UniProtKB-KW"/>
</dbReference>
<evidence type="ECO:0000256" key="3">
    <source>
        <dbReference type="ARBA" id="ARBA00022801"/>
    </source>
</evidence>
<dbReference type="InterPro" id="IPR001478">
    <property type="entry name" value="PDZ"/>
</dbReference>
<name>A0A4Y8AUD6_9FLAO</name>
<proteinExistence type="inferred from homology"/>
<feature type="domain" description="PDZ" evidence="4">
    <location>
        <begin position="284"/>
        <end position="363"/>
    </location>
</feature>
<protein>
    <submittedName>
        <fullName evidence="5">PDZ domain-containing protein</fullName>
    </submittedName>
</protein>
<evidence type="ECO:0000256" key="1">
    <source>
        <dbReference type="ARBA" id="ARBA00010541"/>
    </source>
</evidence>
<accession>A0A4Y8AUD6</accession>